<comment type="caution">
    <text evidence="3">The sequence shown here is derived from an EMBL/GenBank/DDBJ whole genome shotgun (WGS) entry which is preliminary data.</text>
</comment>
<dbReference type="AlphaFoldDB" id="A0A852WLW0"/>
<evidence type="ECO:0000256" key="1">
    <source>
        <dbReference type="SAM" id="MobiDB-lite"/>
    </source>
</evidence>
<gene>
    <name evidence="3" type="ORF">BJ986_002251</name>
</gene>
<organism evidence="3 4">
    <name type="scientific">Pedococcus badiiscoriae</name>
    <dbReference type="NCBI Taxonomy" id="642776"/>
    <lineage>
        <taxon>Bacteria</taxon>
        <taxon>Bacillati</taxon>
        <taxon>Actinomycetota</taxon>
        <taxon>Actinomycetes</taxon>
        <taxon>Micrococcales</taxon>
        <taxon>Intrasporangiaceae</taxon>
        <taxon>Pedococcus</taxon>
    </lineage>
</organism>
<keyword evidence="4" id="KW-1185">Reference proteome</keyword>
<protein>
    <submittedName>
        <fullName evidence="3">Uncharacterized protein</fullName>
    </submittedName>
</protein>
<evidence type="ECO:0000256" key="2">
    <source>
        <dbReference type="SAM" id="Phobius"/>
    </source>
</evidence>
<dbReference type="EMBL" id="JACCAB010000001">
    <property type="protein sequence ID" value="NYG07764.1"/>
    <property type="molecule type" value="Genomic_DNA"/>
</dbReference>
<reference evidence="3 4" key="1">
    <citation type="submission" date="2020-07" db="EMBL/GenBank/DDBJ databases">
        <title>Sequencing the genomes of 1000 actinobacteria strains.</title>
        <authorList>
            <person name="Klenk H.-P."/>
        </authorList>
    </citation>
    <scope>NUCLEOTIDE SEQUENCE [LARGE SCALE GENOMIC DNA]</scope>
    <source>
        <strain evidence="3 4">DSM 23987</strain>
    </source>
</reference>
<evidence type="ECO:0000313" key="4">
    <source>
        <dbReference type="Proteomes" id="UP000573599"/>
    </source>
</evidence>
<feature type="transmembrane region" description="Helical" evidence="2">
    <location>
        <begin position="87"/>
        <end position="105"/>
    </location>
</feature>
<dbReference type="Proteomes" id="UP000573599">
    <property type="component" value="Unassembled WGS sequence"/>
</dbReference>
<feature type="transmembrane region" description="Helical" evidence="2">
    <location>
        <begin position="61"/>
        <end position="81"/>
    </location>
</feature>
<feature type="region of interest" description="Disordered" evidence="1">
    <location>
        <begin position="11"/>
        <end position="30"/>
    </location>
</feature>
<keyword evidence="2" id="KW-1133">Transmembrane helix</keyword>
<accession>A0A852WLW0</accession>
<keyword evidence="2" id="KW-0812">Transmembrane</keyword>
<evidence type="ECO:0000313" key="3">
    <source>
        <dbReference type="EMBL" id="NYG07764.1"/>
    </source>
</evidence>
<proteinExistence type="predicted"/>
<dbReference type="RefSeq" id="WP_179422065.1">
    <property type="nucleotide sequence ID" value="NZ_JACCAB010000001.1"/>
</dbReference>
<name>A0A852WLW0_9MICO</name>
<keyword evidence="2" id="KW-0472">Membrane</keyword>
<sequence length="115" mass="12497">MNIFNAPAFRGGAPGRSQQQQSTWPEGFRRPKSESDWVAQFIWAALGVVGCIGFAASGLGFYAVGCLVVAIASCVWVEFQARCEDRALVWTAFGAIMILSVLGAMRNRRNSSPRP</sequence>